<protein>
    <recommendedName>
        <fullName evidence="2">RBR-type E3 ubiquitin transferase</fullName>
        <ecNumber evidence="2">2.3.2.31</ecNumber>
    </recommendedName>
</protein>
<dbReference type="SMART" id="SM00647">
    <property type="entry name" value="IBR"/>
    <property type="match status" value="2"/>
</dbReference>
<dbReference type="PROSITE" id="PS51873">
    <property type="entry name" value="TRIAD"/>
    <property type="match status" value="1"/>
</dbReference>
<dbReference type="EMBL" id="JAKWBI020000318">
    <property type="protein sequence ID" value="KAJ2896677.1"/>
    <property type="molecule type" value="Genomic_DNA"/>
</dbReference>
<feature type="compositionally biased region" description="Basic and acidic residues" evidence="9">
    <location>
        <begin position="234"/>
        <end position="290"/>
    </location>
</feature>
<evidence type="ECO:0000256" key="1">
    <source>
        <dbReference type="ARBA" id="ARBA00001798"/>
    </source>
</evidence>
<keyword evidence="8" id="KW-0862">Zinc</keyword>
<feature type="compositionally biased region" description="Acidic residues" evidence="9">
    <location>
        <begin position="123"/>
        <end position="139"/>
    </location>
</feature>
<feature type="compositionally biased region" description="Basic residues" evidence="9">
    <location>
        <begin position="163"/>
        <end position="179"/>
    </location>
</feature>
<comment type="catalytic activity">
    <reaction evidence="1">
        <text>[E2 ubiquitin-conjugating enzyme]-S-ubiquitinyl-L-cysteine + [acceptor protein]-L-lysine = [E2 ubiquitin-conjugating enzyme]-L-cysteine + [acceptor protein]-N(6)-ubiquitinyl-L-lysine.</text>
        <dbReference type="EC" id="2.3.2.31"/>
    </reaction>
</comment>
<gene>
    <name evidence="11" type="ORF">MKZ38_005301</name>
</gene>
<dbReference type="InterPro" id="IPR017907">
    <property type="entry name" value="Znf_RING_CS"/>
</dbReference>
<feature type="compositionally biased region" description="Polar residues" evidence="9">
    <location>
        <begin position="63"/>
        <end position="94"/>
    </location>
</feature>
<dbReference type="InterPro" id="IPR013083">
    <property type="entry name" value="Znf_RING/FYVE/PHD"/>
</dbReference>
<evidence type="ECO:0000313" key="11">
    <source>
        <dbReference type="EMBL" id="KAJ2896677.1"/>
    </source>
</evidence>
<feature type="region of interest" description="Disordered" evidence="9">
    <location>
        <begin position="734"/>
        <end position="811"/>
    </location>
</feature>
<feature type="compositionally biased region" description="Basic and acidic residues" evidence="9">
    <location>
        <begin position="418"/>
        <end position="430"/>
    </location>
</feature>
<feature type="compositionally biased region" description="Basic and acidic residues" evidence="9">
    <location>
        <begin position="368"/>
        <end position="388"/>
    </location>
</feature>
<dbReference type="GO" id="GO:0008270">
    <property type="term" value="F:zinc ion binding"/>
    <property type="evidence" value="ECO:0007669"/>
    <property type="project" value="UniProtKB-KW"/>
</dbReference>
<dbReference type="InterPro" id="IPR044066">
    <property type="entry name" value="TRIAD_supradom"/>
</dbReference>
<dbReference type="GO" id="GO:0061630">
    <property type="term" value="F:ubiquitin protein ligase activity"/>
    <property type="evidence" value="ECO:0007669"/>
    <property type="project" value="UniProtKB-EC"/>
</dbReference>
<evidence type="ECO:0000259" key="10">
    <source>
        <dbReference type="PROSITE" id="PS51873"/>
    </source>
</evidence>
<feature type="compositionally biased region" description="Pro residues" evidence="9">
    <location>
        <begin position="942"/>
        <end position="954"/>
    </location>
</feature>
<evidence type="ECO:0000256" key="3">
    <source>
        <dbReference type="ARBA" id="ARBA00022679"/>
    </source>
</evidence>
<feature type="domain" description="RING-type" evidence="10">
    <location>
        <begin position="517"/>
        <end position="720"/>
    </location>
</feature>
<dbReference type="EC" id="2.3.2.31" evidence="2"/>
<feature type="compositionally biased region" description="Basic and acidic residues" evidence="9">
    <location>
        <begin position="39"/>
        <end position="49"/>
    </location>
</feature>
<dbReference type="Proteomes" id="UP001201980">
    <property type="component" value="Unassembled WGS sequence"/>
</dbReference>
<dbReference type="InterPro" id="IPR031127">
    <property type="entry name" value="E3_UB_ligase_RBR"/>
</dbReference>
<keyword evidence="4" id="KW-0479">Metal-binding</keyword>
<reference evidence="11" key="1">
    <citation type="submission" date="2022-07" db="EMBL/GenBank/DDBJ databases">
        <title>Draft genome sequence of Zalerion maritima ATCC 34329, a (micro)plastics degrading marine fungus.</title>
        <authorList>
            <person name="Paco A."/>
            <person name="Goncalves M.F.M."/>
            <person name="Rocha-Santos T.A.P."/>
            <person name="Alves A."/>
        </authorList>
    </citation>
    <scope>NUCLEOTIDE SEQUENCE</scope>
    <source>
        <strain evidence="11">ATCC 34329</strain>
    </source>
</reference>
<dbReference type="PROSITE" id="PS00518">
    <property type="entry name" value="ZF_RING_1"/>
    <property type="match status" value="1"/>
</dbReference>
<evidence type="ECO:0000256" key="8">
    <source>
        <dbReference type="ARBA" id="ARBA00022833"/>
    </source>
</evidence>
<evidence type="ECO:0000256" key="4">
    <source>
        <dbReference type="ARBA" id="ARBA00022723"/>
    </source>
</evidence>
<proteinExistence type="predicted"/>
<accession>A0AAD5RLB0</accession>
<keyword evidence="6" id="KW-0863">Zinc-finger</keyword>
<keyword evidence="3" id="KW-0808">Transferase</keyword>
<feature type="compositionally biased region" description="Pro residues" evidence="9">
    <location>
        <begin position="323"/>
        <end position="332"/>
    </location>
</feature>
<dbReference type="Pfam" id="PF01485">
    <property type="entry name" value="IBR"/>
    <property type="match status" value="1"/>
</dbReference>
<feature type="compositionally biased region" description="Basic and acidic residues" evidence="9">
    <location>
        <begin position="333"/>
        <end position="343"/>
    </location>
</feature>
<dbReference type="PANTHER" id="PTHR11685">
    <property type="entry name" value="RBR FAMILY RING FINGER AND IBR DOMAIN-CONTAINING"/>
    <property type="match status" value="1"/>
</dbReference>
<feature type="compositionally biased region" description="Basic and acidic residues" evidence="9">
    <location>
        <begin position="801"/>
        <end position="810"/>
    </location>
</feature>
<dbReference type="Gene3D" id="1.20.120.1750">
    <property type="match status" value="1"/>
</dbReference>
<organism evidence="11 12">
    <name type="scientific">Zalerion maritima</name>
    <dbReference type="NCBI Taxonomy" id="339359"/>
    <lineage>
        <taxon>Eukaryota</taxon>
        <taxon>Fungi</taxon>
        <taxon>Dikarya</taxon>
        <taxon>Ascomycota</taxon>
        <taxon>Pezizomycotina</taxon>
        <taxon>Sordariomycetes</taxon>
        <taxon>Lulworthiomycetidae</taxon>
        <taxon>Lulworthiales</taxon>
        <taxon>Lulworthiaceae</taxon>
        <taxon>Zalerion</taxon>
    </lineage>
</organism>
<feature type="compositionally biased region" description="Basic residues" evidence="9">
    <location>
        <begin position="389"/>
        <end position="399"/>
    </location>
</feature>
<feature type="region of interest" description="Disordered" evidence="9">
    <location>
        <begin position="896"/>
        <end position="1018"/>
    </location>
</feature>
<sequence>MEAYVEEYGGGELNGRRRRKSSRRTAAPAPAPLPSPPYDDWRSSYEKPQHPSPYRFTKPDIQSAESRTSSKEWSPTDSSLRAATSTMPSSLHTSRSSRRGAPAPAQYRRGKGGHPPVRKEPDYDYDDDDNDDLEYEYDYVEAQRPALSRRGGGSRRGPSPRPPIRRSRSAHQAPSHHQRSYSNSRGRSSRRQISDSEDSEDYDDDEDDRYDDETDKSLSASSDENEESYEEDGGLTREAKMPTIPEHDTRDRCRDKGINRRRDRGMGKGMERGVERDVEQEGERTKDRFRSRPSPRHQPPPNHDGYREDDDMVVVEEQTPVHAAPPVPQPPIPEERDAPEAELHPSPQPPLAEPPHPSEPTEPASHSHNQEAIRDVAQEEPPHEDYQRSPHRRTRKSRSKYTDEERDIRHRHSRRKSYHTDPEDAEDLPRYRNTRYLADGVEDRDYYRRGDRDRDRPHRRSTKARPVALTGLVAAGQVWMMPDLLSLEFDGISLKAQSMPPLQGGRMHQGRKWPLHTVAECLICMEALHSREMARLKCDHQMCFPCLQRNFELSLTDPQHMPPKCCDDPIPLTLVDHLFDNKFKMRWNRKLTEFSLKNPTYCPNKRCNSLILPKHIEPRRKGYQSKMAVCPKCHTEACTTCKGKWHKSKRCPRDPEANKLLDRARQEGWPMQKCYKCNTVVELKEGCNHMTCHCGAEFCMLCGDKWKRCGCPWFNYDDDDDGGLDYLNIERPARNGNPFAPAQPQHSHQLGGNFLDRRPAPPIGNAPEQLRPMSSHRLGSSHRAVPQPDFEERRPRRRRHGAENDHRRPNMAELYDDEYDLVDDNMLDIIGIGNTAGHFMNDDYRMMPVPMNAPPVSAHPLSMPRAATTGTAAIVAEHPRHKIRRQPSMMERRLADRFGDGRPSPTRDSGPQTTPPAPVSHVAPPLAHMGPTSALGTTRAPPMAPGHPGPAPPGRHPRRRAIEEEIYDETPTRRPRARGGPDRVSRGYIEEPGDKPRRKSEPPRSSTLAGLTGDGRGMNRVFEWRTHVFPGYPDENSAVTVA</sequence>
<feature type="compositionally biased region" description="Acidic residues" evidence="9">
    <location>
        <begin position="223"/>
        <end position="233"/>
    </location>
</feature>
<dbReference type="Gene3D" id="3.30.40.10">
    <property type="entry name" value="Zinc/RING finger domain, C3HC4 (zinc finger)"/>
    <property type="match status" value="1"/>
</dbReference>
<dbReference type="CDD" id="cd22584">
    <property type="entry name" value="Rcat_RBR_unk"/>
    <property type="match status" value="1"/>
</dbReference>
<feature type="compositionally biased region" description="Acidic residues" evidence="9">
    <location>
        <begin position="195"/>
        <end position="214"/>
    </location>
</feature>
<evidence type="ECO:0000256" key="6">
    <source>
        <dbReference type="ARBA" id="ARBA00022771"/>
    </source>
</evidence>
<keyword evidence="5" id="KW-0677">Repeat</keyword>
<dbReference type="AlphaFoldDB" id="A0AAD5RLB0"/>
<feature type="compositionally biased region" description="Pro residues" evidence="9">
    <location>
        <begin position="346"/>
        <end position="360"/>
    </location>
</feature>
<feature type="compositionally biased region" description="Basic and acidic residues" evidence="9">
    <location>
        <begin position="979"/>
        <end position="1002"/>
    </location>
</feature>
<name>A0AAD5RLB0_9PEZI</name>
<dbReference type="InterPro" id="IPR002867">
    <property type="entry name" value="IBR_dom"/>
</dbReference>
<dbReference type="SUPFAM" id="SSF57850">
    <property type="entry name" value="RING/U-box"/>
    <property type="match status" value="2"/>
</dbReference>
<dbReference type="GO" id="GO:0016567">
    <property type="term" value="P:protein ubiquitination"/>
    <property type="evidence" value="ECO:0007669"/>
    <property type="project" value="InterPro"/>
</dbReference>
<keyword evidence="12" id="KW-1185">Reference proteome</keyword>
<evidence type="ECO:0000256" key="2">
    <source>
        <dbReference type="ARBA" id="ARBA00012251"/>
    </source>
</evidence>
<comment type="caution">
    <text evidence="11">The sequence shown here is derived from an EMBL/GenBank/DDBJ whole genome shotgun (WGS) entry which is preliminary data.</text>
</comment>
<evidence type="ECO:0000313" key="12">
    <source>
        <dbReference type="Proteomes" id="UP001201980"/>
    </source>
</evidence>
<keyword evidence="7" id="KW-0833">Ubl conjugation pathway</keyword>
<feature type="region of interest" description="Disordered" evidence="9">
    <location>
        <begin position="1"/>
        <end position="435"/>
    </location>
</feature>
<evidence type="ECO:0000256" key="5">
    <source>
        <dbReference type="ARBA" id="ARBA00022737"/>
    </source>
</evidence>
<evidence type="ECO:0000256" key="9">
    <source>
        <dbReference type="SAM" id="MobiDB-lite"/>
    </source>
</evidence>
<evidence type="ECO:0000256" key="7">
    <source>
        <dbReference type="ARBA" id="ARBA00022786"/>
    </source>
</evidence>